<dbReference type="GO" id="GO:0006869">
    <property type="term" value="P:lipid transport"/>
    <property type="evidence" value="ECO:0007669"/>
    <property type="project" value="UniProtKB-KW"/>
</dbReference>
<keyword evidence="5" id="KW-0813">Transport</keyword>
<feature type="compositionally biased region" description="Polar residues" evidence="12">
    <location>
        <begin position="2172"/>
        <end position="2182"/>
    </location>
</feature>
<evidence type="ECO:0000256" key="11">
    <source>
        <dbReference type="ARBA" id="ARBA00024615"/>
    </source>
</evidence>
<feature type="region of interest" description="Disordered" evidence="12">
    <location>
        <begin position="1450"/>
        <end position="1472"/>
    </location>
</feature>
<comment type="catalytic activity">
    <reaction evidence="11">
        <text>a 1,2-diacyl-sn-glycero-3-phosphoethanolamine(in) = a 1,2-diacyl-sn-glycero-3-phosphoethanolamine(out)</text>
        <dbReference type="Rhea" id="RHEA:38895"/>
        <dbReference type="ChEBI" id="CHEBI:64612"/>
    </reaction>
</comment>
<feature type="compositionally biased region" description="Polar residues" evidence="12">
    <location>
        <begin position="1568"/>
        <end position="1582"/>
    </location>
</feature>
<dbReference type="OrthoDB" id="18982at2759"/>
<evidence type="ECO:0000256" key="12">
    <source>
        <dbReference type="SAM" id="MobiDB-lite"/>
    </source>
</evidence>
<dbReference type="InterPro" id="IPR026849">
    <property type="entry name" value="ATG2"/>
</dbReference>
<feature type="region of interest" description="Disordered" evidence="12">
    <location>
        <begin position="2367"/>
        <end position="2403"/>
    </location>
</feature>
<dbReference type="GO" id="GO:0061723">
    <property type="term" value="P:glycophagy"/>
    <property type="evidence" value="ECO:0007669"/>
    <property type="project" value="TreeGrafter"/>
</dbReference>
<feature type="region of interest" description="Disordered" evidence="12">
    <location>
        <begin position="1878"/>
        <end position="1928"/>
    </location>
</feature>
<comment type="caution">
    <text evidence="13">The sequence shown here is derived from an EMBL/GenBank/DDBJ whole genome shotgun (WGS) entry which is preliminary data.</text>
</comment>
<dbReference type="GO" id="GO:0034727">
    <property type="term" value="P:piecemeal microautophagy of the nucleus"/>
    <property type="evidence" value="ECO:0007669"/>
    <property type="project" value="TreeGrafter"/>
</dbReference>
<reference evidence="13" key="1">
    <citation type="submission" date="2022-07" db="EMBL/GenBank/DDBJ databases">
        <title>Phylogenomic reconstructions and comparative analyses of Kickxellomycotina fungi.</title>
        <authorList>
            <person name="Reynolds N.K."/>
            <person name="Stajich J.E."/>
            <person name="Barry K."/>
            <person name="Grigoriev I.V."/>
            <person name="Crous P."/>
            <person name="Smith M.E."/>
        </authorList>
    </citation>
    <scope>NUCLEOTIDE SEQUENCE</scope>
    <source>
        <strain evidence="13">NRRL 3115</strain>
    </source>
</reference>
<evidence type="ECO:0000256" key="6">
    <source>
        <dbReference type="ARBA" id="ARBA00022824"/>
    </source>
</evidence>
<feature type="region of interest" description="Disordered" evidence="12">
    <location>
        <begin position="2144"/>
        <end position="2183"/>
    </location>
</feature>
<dbReference type="GO" id="GO:0043495">
    <property type="term" value="F:protein-membrane adaptor activity"/>
    <property type="evidence" value="ECO:0007669"/>
    <property type="project" value="TreeGrafter"/>
</dbReference>
<evidence type="ECO:0000256" key="10">
    <source>
        <dbReference type="ARBA" id="ARBA00024479"/>
    </source>
</evidence>
<feature type="region of interest" description="Disordered" evidence="12">
    <location>
        <begin position="2486"/>
        <end position="2513"/>
    </location>
</feature>
<feature type="region of interest" description="Disordered" evidence="12">
    <location>
        <begin position="2315"/>
        <end position="2342"/>
    </location>
</feature>
<evidence type="ECO:0000313" key="14">
    <source>
        <dbReference type="Proteomes" id="UP001151518"/>
    </source>
</evidence>
<evidence type="ECO:0000256" key="5">
    <source>
        <dbReference type="ARBA" id="ARBA00022448"/>
    </source>
</evidence>
<name>A0A9W8G898_9FUNG</name>
<feature type="region of interest" description="Disordered" evidence="12">
    <location>
        <begin position="253"/>
        <end position="276"/>
    </location>
</feature>
<feature type="region of interest" description="Disordered" evidence="12">
    <location>
        <begin position="876"/>
        <end position="897"/>
    </location>
</feature>
<feature type="compositionally biased region" description="Basic and acidic residues" evidence="12">
    <location>
        <begin position="2490"/>
        <end position="2501"/>
    </location>
</feature>
<organism evidence="13 14">
    <name type="scientific">Coemansia spiralis</name>
    <dbReference type="NCBI Taxonomy" id="417178"/>
    <lineage>
        <taxon>Eukaryota</taxon>
        <taxon>Fungi</taxon>
        <taxon>Fungi incertae sedis</taxon>
        <taxon>Zoopagomycota</taxon>
        <taxon>Kickxellomycotina</taxon>
        <taxon>Kickxellomycetes</taxon>
        <taxon>Kickxellales</taxon>
        <taxon>Kickxellaceae</taxon>
        <taxon>Coemansia</taxon>
    </lineage>
</organism>
<feature type="region of interest" description="Disordered" evidence="12">
    <location>
        <begin position="330"/>
        <end position="384"/>
    </location>
</feature>
<feature type="compositionally biased region" description="Low complexity" evidence="12">
    <location>
        <begin position="1901"/>
        <end position="1916"/>
    </location>
</feature>
<feature type="compositionally biased region" description="Polar residues" evidence="12">
    <location>
        <begin position="1590"/>
        <end position="1607"/>
    </location>
</feature>
<feature type="compositionally biased region" description="Gly residues" evidence="12">
    <location>
        <begin position="2147"/>
        <end position="2169"/>
    </location>
</feature>
<proteinExistence type="inferred from homology"/>
<evidence type="ECO:0000256" key="9">
    <source>
        <dbReference type="ARBA" id="ARBA00023136"/>
    </source>
</evidence>
<feature type="region of interest" description="Disordered" evidence="12">
    <location>
        <begin position="2002"/>
        <end position="2022"/>
    </location>
</feature>
<dbReference type="GO" id="GO:0061908">
    <property type="term" value="C:phagophore"/>
    <property type="evidence" value="ECO:0007669"/>
    <property type="project" value="TreeGrafter"/>
</dbReference>
<sequence length="2513" mass="274127">MWPTSWSFTMPSWAASNSLQKRLVKFLLRRTVGQFLKADLDDENLDVQLSGGQLRLKNVELSEEASFLATNTAHAFHALNDAITGLPVVVRSGTIGLISVSIPWTQLWTGHCELQIEDLVIKTKFAAEDEGDIASSVDESDVMNAYGSTAKQRPARTNMAESIAVTEGGVSILASSIYIADDFLRAETLGYGEKDEIFINKDVERLVANAHEERAQFYRSRSKLAADAQAGSSNRIHNLQAGDKKALSPNLVSDSDDEFEDCNDALPHPGSPGGSVKGLQVVSEMVDRIISAINIRIQRVTVELDVATHEGKVINTLRLAVDNVALLDEKSPREEKTETSFSGATGKRDRSHASTSKKSRGSKGSEDNSESTSSDNSNSDRDHPAGIEYKVIQFRTLHKLTEIRGLRLTMLSKQTSTGQSKTQDGVASAGALLSAFNNPIQAHLRIHRRMPFSELAPVEPKRFKKDSGKSGGEDSMYMGPMPGEFREARVSDISAEPLPFSGINSSRIRNNMGEEATTSGWDVSIELGDAACVLTKEQLAALLEMAKIAAPLIELNAEHRAMRDGYNEWFGARIPEQQSDVLPQLARWINMACKHVYVAVVPQKTELLDGWQDTSLAVLRLKLETVKHLALYTKGIGAKWEGIPPQSITSSLPGSPTGVPIARSDSAPPANSATYMDTEYWAAMTREAAERTREKRAAKGDIYTGNTNSKITISAYIQSISLYDNDPQCYPVVRQLIEVDRSLFTKDRQNAQQTAIGRIGKNSEKYDIWMSTSKADLALTINVGPIVVSLNKELSDRIAVYQSLLSNILSAQQPDRTYISSRNPLDAAADANNDVTRSIERLMMNLTLQDTQKTPSNIAVCSPLIRTWIQLPTTTSTANASGGSDILSNSRSHAKEDTPVPGHFCVDAVDAVITNVVNGVATSSQARDDVPDGHMRLPHIQELLESRKNVAGSGIRVECEALHFYIQSMEGSSSIDHIASVHSPSDVLESIREAVSVPRPHIEITTVASKSNYPYEPRWHHPPAFDAFAAVDDDIRVRMAPETELSTSLEFERQAVEQSRLVVSCHLPESDITLDRAAYYRINAVLNEFMLWQSVREQMAAKTSVDKEENTDIESVELGVSVLVDMPLMVATIITGSIHGDDDGSDNGAMAASISIPPKQTSTRYNSSYARQQRHDHRGDGESQRVRLTNTQLFMSNAIIEKGKMYISAESNQMRLSSYMDNVEVEAVVSHTFATSEAPIFTPQLSVYMLTSPTITEESEIVLKAAWTTFDYRADSSCFRDLESFFSSSGTSGMVQPPPKPMRLSLNVQNSSFRWTPANDPAINSAVVSLDSLSVIVGINTPAPDRDNEELRYYIEGMSIFGRSTDSHVSVPVDVSSDAWVSTGRFWKDHGYSVLLHMDMVDLASNSKEGEDGPLVDLKLYSEALVLNACSDSVSSLPQLAKDLIKEIGNSTGKNQESQSRSSNNKRMTPQVLGQVSDDIFGDIEEDTFAMAPSSHSEAHNLPMISTSRRSSTAHAKSHSTADDYSFTHDFENGQDDIGALLVDEYFAPNADVDVADEYEVVGGKILSPTSPKQPAYSQRRQSFGHEGISGTSLHRNMQPYKVSSRSPNDKPQFITAQKRQPLDIKPTHAAGKRAAGDGSFGMDDFEISDDNDFSINDYVNMDSGSDILSTDDDDFSPGINKTGVEQSRKGAGRYSKLQNRLPGQQFAGDDSVVLEPDFPAPTFIPRNSSSRKPSRVGTAIDILDSHHLNSMPVIVTIPEETESVLQADNNVPGTSSEAGKAEAGEFGIIDNYFKEPALGEYSSDEGESKANGNVPILCLTIDIARVEVNLHSGQDWFESIEASTRPSPPADIGYIPTYMDNFDDSVSVAGADLESKHGRVSASMPEPRGPLDFHSTPLGSPQSPYRSQRQQQQSRLQRRSPKPKIELRATHVHAEYKQYSESSSSAYDLGLNVGVLEVLDQLESSEWSKFLTRRRESKTGLPATLHSLANVRNRQLLTAGTADSDRVTSSHMRRQKSSRWPDSNVEPMICVQVESVRPYDTLKTEELRVDAEISPLRCYIHQDALDFLIGFFESAERRSMSLSSAEQAESADEEVSGPLTRRRAFGRWPTKGIEHPYFQIVRIAPINVIFDYKPRRIRGLAATGAKAGGNGSGGGDGSAKAETGGGRRGPTSPSVNATGSPSHKPVELLNLFPLEDAEMTLSTVKVRGVAGVSKLVRELGRAWLPHLAQTQIPGVVSGLTPLRSLVNIGSGVADLVILPIEQYRRDGRLVQGIKRGAQSFARTTTLEALQLGAKVAVNAQTLLEQAGDILNVDVSNSGDSAGSGPHSHDSSWPDGTIQSPRLLEGSGQRHIEIDLADWPDYISADGQGPMSVAGTEHHGSGSGGARRGRFNKSKYARQPENLSEGMRQAYSSLRSNVGSAVQTILAIPVVVQESTEDGDSGEGALGRSPVHGSVRAVVRAVPVAVLKPMIGATEAVSKTLLGLRNTMEPTRRGQLEDKYKSRSLGAKKSYPS</sequence>
<feature type="compositionally biased region" description="Acidic residues" evidence="12">
    <location>
        <begin position="254"/>
        <end position="263"/>
    </location>
</feature>
<dbReference type="GO" id="GO:0000422">
    <property type="term" value="P:autophagy of mitochondrion"/>
    <property type="evidence" value="ECO:0007669"/>
    <property type="project" value="TreeGrafter"/>
</dbReference>
<keyword evidence="7" id="KW-0072">Autophagy</keyword>
<evidence type="ECO:0000256" key="7">
    <source>
        <dbReference type="ARBA" id="ARBA00023006"/>
    </source>
</evidence>
<gene>
    <name evidence="13" type="primary">ATG2</name>
    <name evidence="13" type="ORF">GGI25_002717</name>
</gene>
<evidence type="ECO:0000256" key="1">
    <source>
        <dbReference type="ARBA" id="ARBA00004406"/>
    </source>
</evidence>
<keyword evidence="8" id="KW-0445">Lipid transport</keyword>
<keyword evidence="6" id="KW-0256">Endoplasmic reticulum</keyword>
<evidence type="ECO:0000313" key="13">
    <source>
        <dbReference type="EMBL" id="KAJ2677928.1"/>
    </source>
</evidence>
<keyword evidence="9" id="KW-0472">Membrane</keyword>
<evidence type="ECO:0000256" key="4">
    <source>
        <dbReference type="ARBA" id="ARBA00018070"/>
    </source>
</evidence>
<comment type="catalytic activity">
    <reaction evidence="10">
        <text>a 1,2-diacyl-sn-glycero-3-phospho-L-serine(in) = a 1,2-diacyl-sn-glycero-3-phospho-L-serine(out)</text>
        <dbReference type="Rhea" id="RHEA:38663"/>
        <dbReference type="ChEBI" id="CHEBI:57262"/>
    </reaction>
</comment>
<dbReference type="GO" id="GO:0005789">
    <property type="term" value="C:endoplasmic reticulum membrane"/>
    <property type="evidence" value="ECO:0007669"/>
    <property type="project" value="UniProtKB-SubCell"/>
</dbReference>
<dbReference type="GO" id="GO:0000045">
    <property type="term" value="P:autophagosome assembly"/>
    <property type="evidence" value="ECO:0007669"/>
    <property type="project" value="TreeGrafter"/>
</dbReference>
<dbReference type="GO" id="GO:0034045">
    <property type="term" value="C:phagophore assembly site membrane"/>
    <property type="evidence" value="ECO:0007669"/>
    <property type="project" value="UniProtKB-SubCell"/>
</dbReference>
<evidence type="ECO:0000256" key="2">
    <source>
        <dbReference type="ARBA" id="ARBA00004623"/>
    </source>
</evidence>
<protein>
    <recommendedName>
        <fullName evidence="4">Autophagy-related protein 2</fullName>
    </recommendedName>
</protein>
<evidence type="ECO:0000256" key="8">
    <source>
        <dbReference type="ARBA" id="ARBA00023055"/>
    </source>
</evidence>
<dbReference type="GO" id="GO:0032266">
    <property type="term" value="F:phosphatidylinositol-3-phosphate binding"/>
    <property type="evidence" value="ECO:0007669"/>
    <property type="project" value="TreeGrafter"/>
</dbReference>
<evidence type="ECO:0000256" key="3">
    <source>
        <dbReference type="ARBA" id="ARBA00009714"/>
    </source>
</evidence>
<comment type="subcellular location">
    <subcellularLocation>
        <location evidence="1">Endoplasmic reticulum membrane</location>
        <topology evidence="1">Peripheral membrane protein</topology>
    </subcellularLocation>
    <subcellularLocation>
        <location evidence="2">Preautophagosomal structure membrane</location>
        <topology evidence="2">Peripheral membrane protein</topology>
    </subcellularLocation>
</comment>
<feature type="region of interest" description="Disordered" evidence="12">
    <location>
        <begin position="1565"/>
        <end position="1641"/>
    </location>
</feature>
<dbReference type="PANTHER" id="PTHR13190">
    <property type="entry name" value="AUTOPHAGY-RELATED 2, ISOFORM A"/>
    <property type="match status" value="1"/>
</dbReference>
<dbReference type="Proteomes" id="UP001151518">
    <property type="component" value="Unassembled WGS sequence"/>
</dbReference>
<accession>A0A9W8G898</accession>
<dbReference type="PANTHER" id="PTHR13190:SF1">
    <property type="entry name" value="AUTOPHAGY-RELATED 2, ISOFORM A"/>
    <property type="match status" value="1"/>
</dbReference>
<dbReference type="GO" id="GO:0061709">
    <property type="term" value="P:reticulophagy"/>
    <property type="evidence" value="ECO:0007669"/>
    <property type="project" value="TreeGrafter"/>
</dbReference>
<dbReference type="Pfam" id="PF13329">
    <property type="entry name" value="ATG2_CAD"/>
    <property type="match status" value="3"/>
</dbReference>
<feature type="region of interest" description="Disordered" evidence="12">
    <location>
        <begin position="1670"/>
        <end position="1693"/>
    </location>
</feature>
<dbReference type="EMBL" id="JANBTW010000026">
    <property type="protein sequence ID" value="KAJ2677928.1"/>
    <property type="molecule type" value="Genomic_DNA"/>
</dbReference>
<comment type="similarity">
    <text evidence="3">Belongs to the ATG2 family.</text>
</comment>
<feature type="compositionally biased region" description="Basic residues" evidence="12">
    <location>
        <begin position="2387"/>
        <end position="2396"/>
    </location>
</feature>